<evidence type="ECO:0000256" key="7">
    <source>
        <dbReference type="SAM" id="MobiDB-lite"/>
    </source>
</evidence>
<keyword evidence="11" id="KW-1185">Reference proteome</keyword>
<dbReference type="CDD" id="cd00067">
    <property type="entry name" value="GAL4"/>
    <property type="match status" value="1"/>
</dbReference>
<evidence type="ECO:0000259" key="8">
    <source>
        <dbReference type="PROSITE" id="PS50048"/>
    </source>
</evidence>
<dbReference type="Proteomes" id="UP000054845">
    <property type="component" value="Unassembled WGS sequence"/>
</dbReference>
<evidence type="ECO:0000256" key="1">
    <source>
        <dbReference type="ARBA" id="ARBA00022723"/>
    </source>
</evidence>
<feature type="compositionally biased region" description="Basic and acidic residues" evidence="7">
    <location>
        <begin position="1004"/>
        <end position="1013"/>
    </location>
</feature>
<feature type="region of interest" description="Disordered" evidence="7">
    <location>
        <begin position="252"/>
        <end position="306"/>
    </location>
</feature>
<evidence type="ECO:0000256" key="5">
    <source>
        <dbReference type="ARBA" id="ARBA00023242"/>
    </source>
</evidence>
<organism evidence="10 11">
    <name type="scientific">Ceraceosorus bombacis</name>
    <dbReference type="NCBI Taxonomy" id="401625"/>
    <lineage>
        <taxon>Eukaryota</taxon>
        <taxon>Fungi</taxon>
        <taxon>Dikarya</taxon>
        <taxon>Basidiomycota</taxon>
        <taxon>Ustilaginomycotina</taxon>
        <taxon>Exobasidiomycetes</taxon>
        <taxon>Ceraceosorales</taxon>
        <taxon>Ceraceosoraceae</taxon>
        <taxon>Ceraceosorus</taxon>
    </lineage>
</organism>
<dbReference type="PROSITE" id="PS50048">
    <property type="entry name" value="ZN2_CY6_FUNGAL_2"/>
    <property type="match status" value="1"/>
</dbReference>
<dbReference type="Pfam" id="PF00172">
    <property type="entry name" value="Zn_clus"/>
    <property type="match status" value="1"/>
</dbReference>
<keyword evidence="3" id="KW-0805">Transcription regulation</keyword>
<dbReference type="InterPro" id="IPR036864">
    <property type="entry name" value="Zn2-C6_fun-type_DNA-bd_sf"/>
</dbReference>
<dbReference type="InterPro" id="IPR013087">
    <property type="entry name" value="Znf_C2H2_type"/>
</dbReference>
<dbReference type="InterPro" id="IPR036236">
    <property type="entry name" value="Znf_C2H2_sf"/>
</dbReference>
<evidence type="ECO:0000256" key="3">
    <source>
        <dbReference type="ARBA" id="ARBA00023015"/>
    </source>
</evidence>
<dbReference type="SMART" id="SM00066">
    <property type="entry name" value="GAL4"/>
    <property type="match status" value="1"/>
</dbReference>
<dbReference type="Pfam" id="PF00096">
    <property type="entry name" value="zf-C2H2"/>
    <property type="match status" value="1"/>
</dbReference>
<dbReference type="GO" id="GO:0008270">
    <property type="term" value="F:zinc ion binding"/>
    <property type="evidence" value="ECO:0007669"/>
    <property type="project" value="UniProtKB-KW"/>
</dbReference>
<feature type="region of interest" description="Disordered" evidence="7">
    <location>
        <begin position="1001"/>
        <end position="1031"/>
    </location>
</feature>
<keyword evidence="2" id="KW-0862">Zinc</keyword>
<dbReference type="GO" id="GO:0006351">
    <property type="term" value="P:DNA-templated transcription"/>
    <property type="evidence" value="ECO:0007669"/>
    <property type="project" value="InterPro"/>
</dbReference>
<dbReference type="STRING" id="401625.A0A0P1BPH6"/>
<dbReference type="PANTHER" id="PTHR47660">
    <property type="entry name" value="TRANSCRIPTION FACTOR WITH C2H2 AND ZN(2)-CYS(6) DNA BINDING DOMAIN (EUROFUNG)-RELATED-RELATED"/>
    <property type="match status" value="1"/>
</dbReference>
<evidence type="ECO:0000256" key="6">
    <source>
        <dbReference type="PROSITE-ProRule" id="PRU00042"/>
    </source>
</evidence>
<dbReference type="InterPro" id="IPR007219">
    <property type="entry name" value="XnlR_reg_dom"/>
</dbReference>
<sequence>MGEMFSDSSYDGFSDMLGQPFLQNAGSTAQQLSPQQQQQQQQQQQLSHSGSSKDFATSSSANQQDAHRASDTAPAPGSGDAWTFGVTNMHSSARTTPSHSRQASQDGTEDGEVAKGGSNTSTNARQSACPFCDRVFKRSDLALRHITRVHSSSTAHKCKHCDVGFSRSDVLKRHMTTCRKGPGGKSLKPMKKACESCASLKIVCDRQDPSCASCRDRNIQCIYKPSAKLVRTKSPVRALSDEEIPMAKEGCATHHTSDGHFEDQHSSSSRQQHAPPSLQSPETSQPQPVGPVVSHPPAAVSRSVHQSGMPAYDSALVMPSFADAAGASVWSGPEQNIPMDVNGVPATAALTMDLGQNVHSQDQAMQDWSRELHAPAAFAYATSGASVPPLLAPQQVAADASLSMPMMDIIHSTGLTPYDVGIDAKMNQNSQIAPVASTSGSISGYPRTADVEQGQEQALHLSDVLLGNAPASSLASETDTRGHDDGGSTNFPFSGLAPSIEGVTGGSEEASLLGFLHHDDFFARVQSPLSDLLVAGTPSFLPPGADTSRLTQPEHHIWPVMPSASANLSQALLDFEVQALACGLTSPALKLSVNNFFGRFISQYPLVHLATFDFANCPGEFAQCALIVGLRFDESDAAQRFSTKMLMTSGERITSAFLESETRQDSYVALLIAGLLALKFSCFSSTNAKLQLTSRLLTGNLMSLLQVTNFGAAAWPHDQHSPELWHAWALNEWKKRLVLLTSVEDAAQMIFFGHSFGMQRSMIESMRMPYASEIWNKPDAHSWAESMRTLADAPPTLPQALSTLASPKAALRPGLATPFSMWILIHIQVNSACNALRLAQSAVKAHAAATAKNATQVHEMQRQGSTASSDASALGTSASSASTPWYPSKTTSGRPTTVTGNMDQLSPSTQQALLVKLEQLVISLERWRVHWVEGERAGFDSEAYRMAPQRFIFDAVPFVALCTAFMRRTMRVLNSGGNTEGLRPRLNELDNWVALTTCSNPTEHSNESAHDMNIDGGEACTTPDVEENPDESWASKYLQSLRASRAERKGKLLARSTSAPASDSTDASASASASAASRRPSIHPLWLIEDLAIAEPARHDSG</sequence>
<feature type="region of interest" description="Disordered" evidence="7">
    <location>
        <begin position="854"/>
        <end position="904"/>
    </location>
</feature>
<dbReference type="PANTHER" id="PTHR47660:SF2">
    <property type="entry name" value="TRANSCRIPTION FACTOR WITH C2H2 AND ZN(2)-CYS(6) DNA BINDING DOMAIN (EUROFUNG)"/>
    <property type="match status" value="1"/>
</dbReference>
<feature type="domain" description="Zn(2)-C6 fungal-type" evidence="8">
    <location>
        <begin position="193"/>
        <end position="223"/>
    </location>
</feature>
<dbReference type="Pfam" id="PF04082">
    <property type="entry name" value="Fungal_trans"/>
    <property type="match status" value="1"/>
</dbReference>
<feature type="domain" description="C2H2-type" evidence="9">
    <location>
        <begin position="127"/>
        <end position="155"/>
    </location>
</feature>
<dbReference type="PROSITE" id="PS50157">
    <property type="entry name" value="ZINC_FINGER_C2H2_2"/>
    <property type="match status" value="1"/>
</dbReference>
<dbReference type="AlphaFoldDB" id="A0A0P1BPH6"/>
<feature type="compositionally biased region" description="Low complexity" evidence="7">
    <location>
        <begin position="865"/>
        <end position="883"/>
    </location>
</feature>
<evidence type="ECO:0000313" key="11">
    <source>
        <dbReference type="Proteomes" id="UP000054845"/>
    </source>
</evidence>
<dbReference type="PROSITE" id="PS00463">
    <property type="entry name" value="ZN2_CY6_FUNGAL_1"/>
    <property type="match status" value="1"/>
</dbReference>
<dbReference type="OrthoDB" id="6365676at2759"/>
<feature type="compositionally biased region" description="Polar residues" evidence="7">
    <location>
        <begin position="48"/>
        <end position="64"/>
    </location>
</feature>
<feature type="compositionally biased region" description="Polar residues" evidence="7">
    <location>
        <begin position="117"/>
        <end position="126"/>
    </location>
</feature>
<keyword evidence="6" id="KW-0863">Zinc-finger</keyword>
<feature type="region of interest" description="Disordered" evidence="7">
    <location>
        <begin position="1049"/>
        <end position="1079"/>
    </location>
</feature>
<name>A0A0P1BPH6_9BASI</name>
<feature type="compositionally biased region" description="Polar residues" evidence="7">
    <location>
        <begin position="888"/>
        <end position="904"/>
    </location>
</feature>
<feature type="compositionally biased region" description="Polar residues" evidence="7">
    <location>
        <begin position="1"/>
        <end position="11"/>
    </location>
</feature>
<feature type="compositionally biased region" description="Low complexity" evidence="7">
    <location>
        <begin position="1054"/>
        <end position="1079"/>
    </location>
</feature>
<protein>
    <submittedName>
        <fullName evidence="10">FOG: Zn-finger</fullName>
    </submittedName>
</protein>
<evidence type="ECO:0000256" key="2">
    <source>
        <dbReference type="ARBA" id="ARBA00022833"/>
    </source>
</evidence>
<evidence type="ECO:0000313" key="10">
    <source>
        <dbReference type="EMBL" id="CEH18110.1"/>
    </source>
</evidence>
<keyword evidence="4" id="KW-0804">Transcription</keyword>
<keyword evidence="5" id="KW-0539">Nucleus</keyword>
<feature type="region of interest" description="Disordered" evidence="7">
    <location>
        <begin position="1"/>
        <end position="126"/>
    </location>
</feature>
<dbReference type="Gene3D" id="4.10.240.10">
    <property type="entry name" value="Zn(2)-C6 fungal-type DNA-binding domain"/>
    <property type="match status" value="1"/>
</dbReference>
<dbReference type="EMBL" id="CCYA01000269">
    <property type="protein sequence ID" value="CEH18110.1"/>
    <property type="molecule type" value="Genomic_DNA"/>
</dbReference>
<dbReference type="GO" id="GO:0003677">
    <property type="term" value="F:DNA binding"/>
    <property type="evidence" value="ECO:0007669"/>
    <property type="project" value="InterPro"/>
</dbReference>
<evidence type="ECO:0000259" key="9">
    <source>
        <dbReference type="PROSITE" id="PS50157"/>
    </source>
</evidence>
<feature type="compositionally biased region" description="Low complexity" evidence="7">
    <location>
        <begin position="30"/>
        <end position="47"/>
    </location>
</feature>
<dbReference type="SMART" id="SM00355">
    <property type="entry name" value="ZnF_C2H2"/>
    <property type="match status" value="2"/>
</dbReference>
<feature type="compositionally biased region" description="Basic and acidic residues" evidence="7">
    <location>
        <begin position="252"/>
        <end position="265"/>
    </location>
</feature>
<accession>A0A0P1BPH6</accession>
<dbReference type="SUPFAM" id="SSF57701">
    <property type="entry name" value="Zn2/Cys6 DNA-binding domain"/>
    <property type="match status" value="1"/>
</dbReference>
<feature type="compositionally biased region" description="Polar residues" evidence="7">
    <location>
        <begin position="266"/>
        <end position="287"/>
    </location>
</feature>
<dbReference type="PROSITE" id="PS00028">
    <property type="entry name" value="ZINC_FINGER_C2H2_1"/>
    <property type="match status" value="1"/>
</dbReference>
<dbReference type="Gene3D" id="3.30.160.60">
    <property type="entry name" value="Classic Zinc Finger"/>
    <property type="match status" value="1"/>
</dbReference>
<proteinExistence type="predicted"/>
<dbReference type="SUPFAM" id="SSF57667">
    <property type="entry name" value="beta-beta-alpha zinc fingers"/>
    <property type="match status" value="1"/>
</dbReference>
<dbReference type="InterPro" id="IPR001138">
    <property type="entry name" value="Zn2Cys6_DnaBD"/>
</dbReference>
<dbReference type="GO" id="GO:0000981">
    <property type="term" value="F:DNA-binding transcription factor activity, RNA polymerase II-specific"/>
    <property type="evidence" value="ECO:0007669"/>
    <property type="project" value="InterPro"/>
</dbReference>
<feature type="compositionally biased region" description="Polar residues" evidence="7">
    <location>
        <begin position="85"/>
        <end position="106"/>
    </location>
</feature>
<keyword evidence="1" id="KW-0479">Metal-binding</keyword>
<reference evidence="11" key="1">
    <citation type="submission" date="2014-09" db="EMBL/GenBank/DDBJ databases">
        <authorList>
            <person name="Sharma Rahul"/>
            <person name="Thines Marco"/>
        </authorList>
    </citation>
    <scope>NUCLEOTIDE SEQUENCE [LARGE SCALE GENOMIC DNA]</scope>
</reference>
<evidence type="ECO:0000256" key="4">
    <source>
        <dbReference type="ARBA" id="ARBA00023163"/>
    </source>
</evidence>